<keyword evidence="3" id="KW-0479">Metal-binding</keyword>
<dbReference type="EMBL" id="BARU01000163">
    <property type="protein sequence ID" value="GAH28192.1"/>
    <property type="molecule type" value="Genomic_DNA"/>
</dbReference>
<keyword evidence="7" id="KW-0411">Iron-sulfur</keyword>
<evidence type="ECO:0000313" key="10">
    <source>
        <dbReference type="EMBL" id="GAH28192.1"/>
    </source>
</evidence>
<protein>
    <submittedName>
        <fullName evidence="10">Uncharacterized protein</fullName>
    </submittedName>
</protein>
<feature type="non-terminal residue" evidence="10">
    <location>
        <position position="1"/>
    </location>
</feature>
<dbReference type="Pfam" id="PF02677">
    <property type="entry name" value="QueH"/>
    <property type="match status" value="1"/>
</dbReference>
<dbReference type="GO" id="GO:0008616">
    <property type="term" value="P:tRNA queuosine(34) biosynthetic process"/>
    <property type="evidence" value="ECO:0007669"/>
    <property type="project" value="UniProtKB-KW"/>
</dbReference>
<dbReference type="PANTHER" id="PTHR36701:SF1">
    <property type="entry name" value="EPOXYQUEUOSINE REDUCTASE QUEH"/>
    <property type="match status" value="1"/>
</dbReference>
<dbReference type="PANTHER" id="PTHR36701">
    <property type="entry name" value="EPOXYQUEUOSINE REDUCTASE QUEH"/>
    <property type="match status" value="1"/>
</dbReference>
<evidence type="ECO:0000256" key="2">
    <source>
        <dbReference type="ARBA" id="ARBA00022694"/>
    </source>
</evidence>
<keyword evidence="2" id="KW-0819">tRNA processing</keyword>
<gene>
    <name evidence="10" type="ORF">S03H2_00709</name>
</gene>
<evidence type="ECO:0000256" key="8">
    <source>
        <dbReference type="ARBA" id="ARBA00023157"/>
    </source>
</evidence>
<evidence type="ECO:0000256" key="9">
    <source>
        <dbReference type="ARBA" id="ARBA00023284"/>
    </source>
</evidence>
<keyword evidence="1" id="KW-0004">4Fe-4S</keyword>
<evidence type="ECO:0000256" key="6">
    <source>
        <dbReference type="ARBA" id="ARBA00023004"/>
    </source>
</evidence>
<dbReference type="GO" id="GO:0051539">
    <property type="term" value="F:4 iron, 4 sulfur cluster binding"/>
    <property type="evidence" value="ECO:0007669"/>
    <property type="project" value="UniProtKB-KW"/>
</dbReference>
<comment type="caution">
    <text evidence="10">The sequence shown here is derived from an EMBL/GenBank/DDBJ whole genome shotgun (WGS) entry which is preliminary data.</text>
</comment>
<reference evidence="10" key="1">
    <citation type="journal article" date="2014" name="Front. Microbiol.">
        <title>High frequency of phylogenetically diverse reductive dehalogenase-homologous genes in deep subseafloor sedimentary metagenomes.</title>
        <authorList>
            <person name="Kawai M."/>
            <person name="Futagami T."/>
            <person name="Toyoda A."/>
            <person name="Takaki Y."/>
            <person name="Nishi S."/>
            <person name="Hori S."/>
            <person name="Arai W."/>
            <person name="Tsubouchi T."/>
            <person name="Morono Y."/>
            <person name="Uchiyama I."/>
            <person name="Ito T."/>
            <person name="Fujiyama A."/>
            <person name="Inagaki F."/>
            <person name="Takami H."/>
        </authorList>
    </citation>
    <scope>NUCLEOTIDE SEQUENCE</scope>
    <source>
        <strain evidence="10">Expedition CK06-06</strain>
    </source>
</reference>
<evidence type="ECO:0000256" key="7">
    <source>
        <dbReference type="ARBA" id="ARBA00023014"/>
    </source>
</evidence>
<keyword evidence="9" id="KW-0676">Redox-active center</keyword>
<dbReference type="GO" id="GO:0016491">
    <property type="term" value="F:oxidoreductase activity"/>
    <property type="evidence" value="ECO:0007669"/>
    <property type="project" value="UniProtKB-KW"/>
</dbReference>
<keyword evidence="6" id="KW-0408">Iron</keyword>
<keyword evidence="8" id="KW-1015">Disulfide bond</keyword>
<dbReference type="AlphaFoldDB" id="X1E6J5"/>
<proteinExistence type="predicted"/>
<dbReference type="InterPro" id="IPR003828">
    <property type="entry name" value="QueH"/>
</dbReference>
<evidence type="ECO:0000256" key="4">
    <source>
        <dbReference type="ARBA" id="ARBA00022785"/>
    </source>
</evidence>
<keyword evidence="4" id="KW-0671">Queuosine biosynthesis</keyword>
<evidence type="ECO:0000256" key="5">
    <source>
        <dbReference type="ARBA" id="ARBA00023002"/>
    </source>
</evidence>
<sequence length="81" mass="9655">FARKGKFDYFGSTLMISPHQDQKLLRELMEALAKEYGVKPYLKKIEEGWRKGRELSKKMGLYHQKYCGCIYSEAERYQKIN</sequence>
<name>X1E6J5_9ZZZZ</name>
<evidence type="ECO:0000256" key="3">
    <source>
        <dbReference type="ARBA" id="ARBA00022723"/>
    </source>
</evidence>
<accession>X1E6J5</accession>
<dbReference type="GO" id="GO:0046872">
    <property type="term" value="F:metal ion binding"/>
    <property type="evidence" value="ECO:0007669"/>
    <property type="project" value="UniProtKB-KW"/>
</dbReference>
<evidence type="ECO:0000256" key="1">
    <source>
        <dbReference type="ARBA" id="ARBA00022485"/>
    </source>
</evidence>
<keyword evidence="5" id="KW-0560">Oxidoreductase</keyword>
<organism evidence="10">
    <name type="scientific">marine sediment metagenome</name>
    <dbReference type="NCBI Taxonomy" id="412755"/>
    <lineage>
        <taxon>unclassified sequences</taxon>
        <taxon>metagenomes</taxon>
        <taxon>ecological metagenomes</taxon>
    </lineage>
</organism>